<evidence type="ECO:0000313" key="2">
    <source>
        <dbReference type="EMBL" id="GAA1671238.1"/>
    </source>
</evidence>
<dbReference type="InterPro" id="IPR024344">
    <property type="entry name" value="MDMPI_metal-binding"/>
</dbReference>
<dbReference type="NCBIfam" id="TIGR03086">
    <property type="entry name" value="TIGR03086 family metal-binding protein"/>
    <property type="match status" value="1"/>
</dbReference>
<feature type="domain" description="Mycothiol-dependent maleylpyruvate isomerase metal-binding" evidence="1">
    <location>
        <begin position="8"/>
        <end position="132"/>
    </location>
</feature>
<dbReference type="EMBL" id="BAAAQF010000005">
    <property type="protein sequence ID" value="GAA1671238.1"/>
    <property type="molecule type" value="Genomic_DNA"/>
</dbReference>
<gene>
    <name evidence="2" type="ORF">GCM10009830_16540</name>
</gene>
<evidence type="ECO:0000313" key="3">
    <source>
        <dbReference type="Proteomes" id="UP001499851"/>
    </source>
</evidence>
<organism evidence="2 3">
    <name type="scientific">Glycomyces endophyticus</name>
    <dbReference type="NCBI Taxonomy" id="480996"/>
    <lineage>
        <taxon>Bacteria</taxon>
        <taxon>Bacillati</taxon>
        <taxon>Actinomycetota</taxon>
        <taxon>Actinomycetes</taxon>
        <taxon>Glycomycetales</taxon>
        <taxon>Glycomycetaceae</taxon>
        <taxon>Glycomyces</taxon>
    </lineage>
</organism>
<dbReference type="NCBIfam" id="TIGR03083">
    <property type="entry name" value="maleylpyruvate isomerase family mycothiol-dependent enzyme"/>
    <property type="match status" value="1"/>
</dbReference>
<dbReference type="Pfam" id="PF11716">
    <property type="entry name" value="MDMPI_N"/>
    <property type="match status" value="1"/>
</dbReference>
<dbReference type="RefSeq" id="WP_344484306.1">
    <property type="nucleotide sequence ID" value="NZ_BAAAQF010000005.1"/>
</dbReference>
<dbReference type="InterPro" id="IPR034660">
    <property type="entry name" value="DinB/YfiT-like"/>
</dbReference>
<reference evidence="2 3" key="1">
    <citation type="journal article" date="2019" name="Int. J. Syst. Evol. Microbiol.">
        <title>The Global Catalogue of Microorganisms (GCM) 10K type strain sequencing project: providing services to taxonomists for standard genome sequencing and annotation.</title>
        <authorList>
            <consortium name="The Broad Institute Genomics Platform"/>
            <consortium name="The Broad Institute Genome Sequencing Center for Infectious Disease"/>
            <person name="Wu L."/>
            <person name="Ma J."/>
        </authorList>
    </citation>
    <scope>NUCLEOTIDE SEQUENCE [LARGE SCALE GENOMIC DNA]</scope>
    <source>
        <strain evidence="2 3">JCM 16001</strain>
    </source>
</reference>
<proteinExistence type="predicted"/>
<dbReference type="SUPFAM" id="SSF109854">
    <property type="entry name" value="DinB/YfiT-like putative metalloenzymes"/>
    <property type="match status" value="1"/>
</dbReference>
<dbReference type="InterPro" id="IPR017520">
    <property type="entry name" value="CHP03086"/>
</dbReference>
<evidence type="ECO:0000259" key="1">
    <source>
        <dbReference type="Pfam" id="PF11716"/>
    </source>
</evidence>
<accession>A0ABN2GH86</accession>
<dbReference type="Proteomes" id="UP001499851">
    <property type="component" value="Unassembled WGS sequence"/>
</dbReference>
<comment type="caution">
    <text evidence="2">The sequence shown here is derived from an EMBL/GenBank/DDBJ whole genome shotgun (WGS) entry which is preliminary data.</text>
</comment>
<keyword evidence="3" id="KW-1185">Reference proteome</keyword>
<protein>
    <recommendedName>
        <fullName evidence="1">Mycothiol-dependent maleylpyruvate isomerase metal-binding domain-containing protein</fullName>
    </recommendedName>
</protein>
<sequence>MTTQWNLLTEAHAALLDVVKGVKAEDWNRPTPCSEWTVAQVLQHAVGDQLGFASAITGGDGPSWNPFAPSGEPIADPVEFTLLGTTAAADAWATIPEDAAEVPVPVPPNVLDAVTGVGACALDAAVHAWDIAVATGQPQPLSQWAAGEILIAAKQIVEPLRAWGAYAPAVDGAEGDDAVAELLRYLGRDPKWTA</sequence>
<name>A0ABN2GH86_9ACTN</name>
<dbReference type="InterPro" id="IPR017517">
    <property type="entry name" value="Maleyloyr_isom"/>
</dbReference>
<dbReference type="Gene3D" id="1.20.120.450">
    <property type="entry name" value="dinb family like domain"/>
    <property type="match status" value="1"/>
</dbReference>